<comment type="similarity">
    <text evidence="1">Belongs to the glycosyltransferase 2 family.</text>
</comment>
<dbReference type="OrthoDB" id="9766299at2"/>
<keyword evidence="5" id="KW-1133">Transmembrane helix</keyword>
<evidence type="ECO:0000259" key="7">
    <source>
        <dbReference type="PROSITE" id="PS51910"/>
    </source>
</evidence>
<keyword evidence="2" id="KW-0328">Glycosyltransferase</keyword>
<keyword evidence="9" id="KW-1185">Reference proteome</keyword>
<dbReference type="GO" id="GO:0016757">
    <property type="term" value="F:glycosyltransferase activity"/>
    <property type="evidence" value="ECO:0007669"/>
    <property type="project" value="UniProtKB-KW"/>
</dbReference>
<dbReference type="Pfam" id="PF00704">
    <property type="entry name" value="Glyco_hydro_18"/>
    <property type="match status" value="1"/>
</dbReference>
<dbReference type="AlphaFoldDB" id="A0A1I6MF46"/>
<dbReference type="InterPro" id="IPR029070">
    <property type="entry name" value="Chitinase_insertion_sf"/>
</dbReference>
<feature type="region of interest" description="Disordered" evidence="4">
    <location>
        <begin position="69"/>
        <end position="90"/>
    </location>
</feature>
<organism evidence="8 9">
    <name type="scientific">Granulicella pectinivorans</name>
    <dbReference type="NCBI Taxonomy" id="474950"/>
    <lineage>
        <taxon>Bacteria</taxon>
        <taxon>Pseudomonadati</taxon>
        <taxon>Acidobacteriota</taxon>
        <taxon>Terriglobia</taxon>
        <taxon>Terriglobales</taxon>
        <taxon>Acidobacteriaceae</taxon>
        <taxon>Granulicella</taxon>
    </lineage>
</organism>
<dbReference type="GO" id="GO:0005975">
    <property type="term" value="P:carbohydrate metabolic process"/>
    <property type="evidence" value="ECO:0007669"/>
    <property type="project" value="InterPro"/>
</dbReference>
<dbReference type="SUPFAM" id="SSF53448">
    <property type="entry name" value="Nucleotide-diphospho-sugar transferases"/>
    <property type="match status" value="1"/>
</dbReference>
<feature type="transmembrane region" description="Helical" evidence="5">
    <location>
        <begin position="1103"/>
        <end position="1121"/>
    </location>
</feature>
<dbReference type="SUPFAM" id="SSF88713">
    <property type="entry name" value="Glycoside hydrolase/deacetylase"/>
    <property type="match status" value="1"/>
</dbReference>
<dbReference type="InterPro" id="IPR017853">
    <property type="entry name" value="GH"/>
</dbReference>
<dbReference type="InterPro" id="IPR029044">
    <property type="entry name" value="Nucleotide-diphossugar_trans"/>
</dbReference>
<dbReference type="RefSeq" id="WP_089839423.1">
    <property type="nucleotide sequence ID" value="NZ_FOZL01000001.1"/>
</dbReference>
<dbReference type="InterPro" id="IPR001223">
    <property type="entry name" value="Glyco_hydro18_cat"/>
</dbReference>
<evidence type="ECO:0000313" key="8">
    <source>
        <dbReference type="EMBL" id="SFS14261.1"/>
    </source>
</evidence>
<proteinExistence type="inferred from homology"/>
<dbReference type="GO" id="GO:0016810">
    <property type="term" value="F:hydrolase activity, acting on carbon-nitrogen (but not peptide) bonds"/>
    <property type="evidence" value="ECO:0007669"/>
    <property type="project" value="InterPro"/>
</dbReference>
<dbReference type="PROSITE" id="PS51677">
    <property type="entry name" value="NODB"/>
    <property type="match status" value="1"/>
</dbReference>
<dbReference type="PANTHER" id="PTHR43630:SF1">
    <property type="entry name" value="POLY-BETA-1,6-N-ACETYL-D-GLUCOSAMINE SYNTHASE"/>
    <property type="match status" value="1"/>
</dbReference>
<dbReference type="Gene3D" id="3.20.20.80">
    <property type="entry name" value="Glycosidases"/>
    <property type="match status" value="1"/>
</dbReference>
<dbReference type="Gene3D" id="3.20.20.370">
    <property type="entry name" value="Glycoside hydrolase/deacetylase"/>
    <property type="match status" value="1"/>
</dbReference>
<dbReference type="Gene3D" id="3.90.550.10">
    <property type="entry name" value="Spore Coat Polysaccharide Biosynthesis Protein SpsA, Chain A"/>
    <property type="match status" value="1"/>
</dbReference>
<dbReference type="SUPFAM" id="SSF51445">
    <property type="entry name" value="(Trans)glycosidases"/>
    <property type="match status" value="1"/>
</dbReference>
<reference evidence="8 9" key="1">
    <citation type="submission" date="2016-10" db="EMBL/GenBank/DDBJ databases">
        <authorList>
            <person name="de Groot N.N."/>
        </authorList>
    </citation>
    <scope>NUCLEOTIDE SEQUENCE [LARGE SCALE GENOMIC DNA]</scope>
    <source>
        <strain evidence="8 9">DSM 21001</strain>
    </source>
</reference>
<feature type="domain" description="GH18" evidence="7">
    <location>
        <begin position="99"/>
        <end position="448"/>
    </location>
</feature>
<protein>
    <submittedName>
        <fullName evidence="8">Glycosyltransferase, catalytic subunit of cellulose synthase and poly-beta-1,6-N-acetylglucosamine synthase</fullName>
    </submittedName>
</protein>
<keyword evidence="3 8" id="KW-0808">Transferase</keyword>
<evidence type="ECO:0000313" key="9">
    <source>
        <dbReference type="Proteomes" id="UP000199024"/>
    </source>
</evidence>
<dbReference type="InterPro" id="IPR011330">
    <property type="entry name" value="Glyco_hydro/deAcase_b/a-brl"/>
</dbReference>
<evidence type="ECO:0000256" key="1">
    <source>
        <dbReference type="ARBA" id="ARBA00006739"/>
    </source>
</evidence>
<dbReference type="CDD" id="cd10962">
    <property type="entry name" value="CE4_GT2-like"/>
    <property type="match status" value="1"/>
</dbReference>
<dbReference type="PANTHER" id="PTHR43630">
    <property type="entry name" value="POLY-BETA-1,6-N-ACETYL-D-GLUCOSAMINE SYNTHASE"/>
    <property type="match status" value="1"/>
</dbReference>
<dbReference type="CDD" id="cd06423">
    <property type="entry name" value="CESA_like"/>
    <property type="match status" value="1"/>
</dbReference>
<dbReference type="Gene3D" id="3.10.50.10">
    <property type="match status" value="1"/>
</dbReference>
<evidence type="ECO:0000256" key="2">
    <source>
        <dbReference type="ARBA" id="ARBA00022676"/>
    </source>
</evidence>
<evidence type="ECO:0000256" key="5">
    <source>
        <dbReference type="SAM" id="Phobius"/>
    </source>
</evidence>
<evidence type="ECO:0000259" key="6">
    <source>
        <dbReference type="PROSITE" id="PS51677"/>
    </source>
</evidence>
<sequence length="1188" mass="132890">MSKPGKPVFYDPQRKRWKRLRRIFDVLALIGLVLGVLFVIGLARMKPLPTLLLQSQKRNYRALQNEPVPALKPGQKLSPTAHRHSNLSPADIPLNSGEGLRAAYYVDWDAASYSSLKEHIKQIDLLFPEWLHVVTPDGSLTAFNSSDNTPFAVVDNAGVHSVDAEDKVAHVLAEARVDTAIFPLVNNTNPLTGAYLPGIGDFLGNPDARANFIHQVDTFLAANPKYRGLTIDFEDIPTADQVGYQALVAALYLDFHPRHLRLYLKTPIGDTDYDLKFLAENSDGLLIMNYDQHQSATGSGPVAAQDWFLDNLATVIKTVPKEKIICDLGSYGYDWTIQVPPPAPPVKKGHKPPPAPPEKVLSARYISTQNAWQAAFDSEAAVTLDPDSLNAHFAYDDMDGHVRHQVWFLDAVTVLNQMRAARALGIQTFALWHLGSEDNSLWKVWDSPGKTDPSKALADVAPGYEIDTEGEGDILRVTRRPQNGKRTITLDDDDSVPAEKKMITAETMTAYPLSYTVEQYGYQPKKVAITFDDGPDPVWTPKILDILKRYNVKATFFMIGEVAGNYVSTMQRVYREGHEIGNHTFTHPDISEISHSQVDLQLNLTERLFASKLGVQPLYFRPPYSIDQEPDTNDQAAPVDRIQGLGYVIIGNKIDTNDWDEHPRKTPKEISDSVFEQIADMDAHPWTRGSIILMHDGGGDRKPTVDALPVLIQTLRDRGYEIVPVSELVGKTREEVMPPLNKHQLWQARVDSIAFFFYAFFNYVVVWIFFVGDVLMSGRLIIIGLCALIDRLRTRKNFATPDYNPRVAVLIPAYNEETVIVRTIRSVMMSNYKNIRIIVIDDGSTDDTFKVATEAYPNDIASGRLTVITKPNGGKAEALNFALETTDEEIYVGIDADGVIAHDAITRLVPHFADPRIGAVAGNAKVGNRVNLWTRWQALEYITSQNFERRALDLFNVVMVVPGAIGAWRTAAVKKGGCYAVDTVAEDADLTMNLLEQGLFVVYEDQALAFTEAPINANGLMRQRFRWSFGILQAIFKHKGAIRNRPAMGLFALPNILIFQILLPLVSPFIDLAFVFGCIHYALDRYFHPETASTSSFYKLLTFFLAFLIIDFAASALAFTLERKHPASKGDVWLLVHIWIQRFTYRQVFSVVLFKTVKRAIDGKPFAWDKLARTAQMSKATEAITTGE</sequence>
<dbReference type="InterPro" id="IPR002509">
    <property type="entry name" value="NODB_dom"/>
</dbReference>
<accession>A0A1I6MF46</accession>
<evidence type="ECO:0000256" key="4">
    <source>
        <dbReference type="SAM" id="MobiDB-lite"/>
    </source>
</evidence>
<feature type="transmembrane region" description="Helical" evidence="5">
    <location>
        <begin position="1050"/>
        <end position="1083"/>
    </location>
</feature>
<feature type="domain" description="NodB homology" evidence="6">
    <location>
        <begin position="525"/>
        <end position="723"/>
    </location>
</feature>
<dbReference type="PROSITE" id="PS51910">
    <property type="entry name" value="GH18_2"/>
    <property type="match status" value="1"/>
</dbReference>
<name>A0A1I6MF46_9BACT</name>
<dbReference type="SMART" id="SM00636">
    <property type="entry name" value="Glyco_18"/>
    <property type="match status" value="1"/>
</dbReference>
<dbReference type="EMBL" id="FOZL01000001">
    <property type="protein sequence ID" value="SFS14261.1"/>
    <property type="molecule type" value="Genomic_DNA"/>
</dbReference>
<keyword evidence="5" id="KW-0812">Transmembrane</keyword>
<dbReference type="InterPro" id="IPR011583">
    <property type="entry name" value="Chitinase_II/V-like_cat"/>
</dbReference>
<feature type="transmembrane region" description="Helical" evidence="5">
    <location>
        <begin position="755"/>
        <end position="788"/>
    </location>
</feature>
<dbReference type="InterPro" id="IPR001173">
    <property type="entry name" value="Glyco_trans_2-like"/>
</dbReference>
<gene>
    <name evidence="8" type="ORF">SAMN05421771_2495</name>
</gene>
<dbReference type="Pfam" id="PF00535">
    <property type="entry name" value="Glycos_transf_2"/>
    <property type="match status" value="1"/>
</dbReference>
<evidence type="ECO:0000256" key="3">
    <source>
        <dbReference type="ARBA" id="ARBA00022679"/>
    </source>
</evidence>
<keyword evidence="5" id="KW-0472">Membrane</keyword>
<feature type="transmembrane region" description="Helical" evidence="5">
    <location>
        <begin position="23"/>
        <end position="43"/>
    </location>
</feature>
<dbReference type="Pfam" id="PF01522">
    <property type="entry name" value="Polysacc_deac_1"/>
    <property type="match status" value="1"/>
</dbReference>
<dbReference type="Proteomes" id="UP000199024">
    <property type="component" value="Unassembled WGS sequence"/>
</dbReference>
<dbReference type="STRING" id="474950.SAMN05421771_2495"/>
<dbReference type="GO" id="GO:0008061">
    <property type="term" value="F:chitin binding"/>
    <property type="evidence" value="ECO:0007669"/>
    <property type="project" value="InterPro"/>
</dbReference>